<accession>A0A976FF47</accession>
<dbReference type="Proteomes" id="UP000294530">
    <property type="component" value="Unassembled WGS sequence"/>
</dbReference>
<dbReference type="RefSeq" id="XP_067815084.1">
    <property type="nucleotide sequence ID" value="XM_067959449.1"/>
</dbReference>
<proteinExistence type="predicted"/>
<comment type="caution">
    <text evidence="1">The sequence shown here is derived from an EMBL/GenBank/DDBJ whole genome shotgun (WGS) entry which is preliminary data.</text>
</comment>
<dbReference type="KEGG" id="blac:94345120"/>
<dbReference type="EMBL" id="SHOA02000013">
    <property type="protein sequence ID" value="TDH65585.1"/>
    <property type="molecule type" value="Genomic_DNA"/>
</dbReference>
<organism evidence="1 2">
    <name type="scientific">Bremia lactucae</name>
    <name type="common">Lettuce downy mildew</name>
    <dbReference type="NCBI Taxonomy" id="4779"/>
    <lineage>
        <taxon>Eukaryota</taxon>
        <taxon>Sar</taxon>
        <taxon>Stramenopiles</taxon>
        <taxon>Oomycota</taxon>
        <taxon>Peronosporomycetes</taxon>
        <taxon>Peronosporales</taxon>
        <taxon>Peronosporaceae</taxon>
        <taxon>Bremia</taxon>
    </lineage>
</organism>
<name>A0A976FF47_BRELC</name>
<protein>
    <submittedName>
        <fullName evidence="1">Uncharacterized protein</fullName>
    </submittedName>
</protein>
<reference evidence="1 2" key="1">
    <citation type="journal article" date="2021" name="Genome Biol.">
        <title>AFLAP: assembly-free linkage analysis pipeline using k-mers from genome sequencing data.</title>
        <authorList>
            <person name="Fletcher K."/>
            <person name="Zhang L."/>
            <person name="Gil J."/>
            <person name="Han R."/>
            <person name="Cavanaugh K."/>
            <person name="Michelmore R."/>
        </authorList>
    </citation>
    <scope>NUCLEOTIDE SEQUENCE [LARGE SCALE GENOMIC DNA]</scope>
    <source>
        <strain evidence="1 2">SF5</strain>
    </source>
</reference>
<keyword evidence="2" id="KW-1185">Reference proteome</keyword>
<dbReference type="GeneID" id="94345120"/>
<dbReference type="AlphaFoldDB" id="A0A976FF47"/>
<sequence length="90" mass="10311">MDDRKRVSPVSLLDQDPVVVVIKANSLLYRFPSSSHWTGEKWPQERLFELKEYCASRRPPGVSRIRRAQLNAQYPTTKTILRIPGTGDGE</sequence>
<evidence type="ECO:0000313" key="1">
    <source>
        <dbReference type="EMBL" id="TDH65585.1"/>
    </source>
</evidence>
<evidence type="ECO:0000313" key="2">
    <source>
        <dbReference type="Proteomes" id="UP000294530"/>
    </source>
</evidence>
<gene>
    <name evidence="1" type="ORF">CCR75_001345</name>
</gene>